<dbReference type="Proteomes" id="UP000031553">
    <property type="component" value="Unassembled WGS sequence"/>
</dbReference>
<sequence length="118" mass="13034">MPTMGFAVTQAQKDQIEEMAGSNVSDYIRRAVLGQANTDGILHAIEERLVSLERNMHRIECKWLELASNRMSDGEAVPPELAGVMLESLMLLRSIVSPAKLDAAKADVKRSDLPVWSL</sequence>
<name>A0A0C1V2P8_9PROT</name>
<evidence type="ECO:0000313" key="3">
    <source>
        <dbReference type="Proteomes" id="UP000031553"/>
    </source>
</evidence>
<organism evidence="1 3">
    <name type="scientific">Komagataeibacter intermedius AF2</name>
    <dbReference type="NCBI Taxonomy" id="1458464"/>
    <lineage>
        <taxon>Bacteria</taxon>
        <taxon>Pseudomonadati</taxon>
        <taxon>Pseudomonadota</taxon>
        <taxon>Alphaproteobacteria</taxon>
        <taxon>Acetobacterales</taxon>
        <taxon>Acetobacteraceae</taxon>
        <taxon>Komagataeibacter</taxon>
    </lineage>
</organism>
<gene>
    <name evidence="2" type="ORF">GLUCOINTEAF2_0203679</name>
    <name evidence="1" type="ORF">GLUCOINTEAF2_0203828</name>
</gene>
<comment type="caution">
    <text evidence="1">The sequence shown here is derived from an EMBL/GenBank/DDBJ whole genome shotgun (WGS) entry which is preliminary data.</text>
</comment>
<evidence type="ECO:0000313" key="1">
    <source>
        <dbReference type="EMBL" id="KPH88477.1"/>
    </source>
</evidence>
<dbReference type="AlphaFoldDB" id="A0A0C1V2P8"/>
<dbReference type="EMBL" id="JUFX02000008">
    <property type="protein sequence ID" value="KPH88759.1"/>
    <property type="molecule type" value="Genomic_DNA"/>
</dbReference>
<reference evidence="1 3" key="1">
    <citation type="submission" date="2015-07" db="EMBL/GenBank/DDBJ databases">
        <title>Draft Genome Sequence of Komagataeibacter intermedius Strain AF2, Isolated from Kombucha Tea.</title>
        <authorList>
            <person name="Santos R.A."/>
            <person name="Berretta A.A."/>
            <person name="Barud H.S."/>
            <person name="Ribeiro S.J."/>
            <person name="Gonzalez-Garcia L.N."/>
            <person name="Zucchi T.D."/>
            <person name="Goldman G.H."/>
            <person name="Riano-Pachon D.M."/>
        </authorList>
    </citation>
    <scope>NUCLEOTIDE SEQUENCE [LARGE SCALE GENOMIC DNA]</scope>
    <source>
        <strain evidence="1 3">AF2</strain>
    </source>
</reference>
<dbReference type="EMBL" id="JUFX02000033">
    <property type="protein sequence ID" value="KPH88477.1"/>
    <property type="molecule type" value="Genomic_DNA"/>
</dbReference>
<evidence type="ECO:0000313" key="2">
    <source>
        <dbReference type="EMBL" id="KPH88759.1"/>
    </source>
</evidence>
<proteinExistence type="predicted"/>
<protein>
    <submittedName>
        <fullName evidence="1">Uncharacterized protein</fullName>
    </submittedName>
</protein>
<accession>A0A0C1V2P8</accession>